<evidence type="ECO:0000256" key="1">
    <source>
        <dbReference type="SAM" id="MobiDB-lite"/>
    </source>
</evidence>
<feature type="signal peptide" evidence="2">
    <location>
        <begin position="1"/>
        <end position="19"/>
    </location>
</feature>
<gene>
    <name evidence="3" type="ORF">WJX73_009170</name>
</gene>
<accession>A0AAW1P5F1</accession>
<dbReference type="PANTHER" id="PTHR48202">
    <property type="entry name" value="ALPHA/BETA-HYDROLASES SUPERFAMILY PROTEIN"/>
    <property type="match status" value="1"/>
</dbReference>
<sequence length="817" mass="88073">MRLLRRVGRISLLACGSGAAAVLLQQRSTSEATFAEHQARFKQRAEQAQAAAIALCRTCRETATAVLTRNDSPRRAWTGSLAGQIAEWAEDQSKQDMIILLGGRPFLEWLLDAAISPRSEDQANAERSILSCLRSDTTASLLLQQEGAVPRLLQLVGQSSNVAEAAAAVSHAARTVSFAEAPTLDDIRDTIGYVRSKDGLWRDLLRTMAVLARDCPLRQRLDLQTWLQPLLYITADAAAEDQMDLAAQALDAFSACLEHGSNLQPALEAANALPLLRQLAGESSPMLRRAVVTALTALATSSNDADASLLPADQLPFWESKLLEWVCNDGGEDLAACANAGKALGSLAQAPGPQGMLVAADWLGDLLMHLARDAQAYHTLHVDIPVIPGEMPLAPLSLRRKPASPAMVDAAVLDVVLCRALKVLCALVSSSNDRQRWLYAAGIVPLLHRLTLGRSLGQDAGATEGPELSSCVQRQTARLLAMVTAHMSSQQMRLGPWDGWLEEAAQSSDCKLSSHATRALLHLRSARALATAQRQDPFATVWSNNHHPLPRQQQDRLVYRDGVHLFSPLAEHHRVLAEEGCSAAGPGAPMARLLSMEYAAAASGWEGESLPLWGTVEQLTDRLTAAGIGQRPVIFVAHSMGGILVKELLVKASQPGAPKHHERLARAVGGLVFYATPHMGSWIAAWGWNLRWLGASPAASVLHLRPGPHLEGSNEALRMRHVQEALPVLSFGEGQPMSIAGLLPRMLVVPPENANPGYGEFLILQDADHIDTCKPRSLEDPAYVAVREFLEKCAEEACAASEDQADQTHEESAPHAS</sequence>
<dbReference type="Gene3D" id="3.40.50.1820">
    <property type="entry name" value="alpha/beta hydrolase"/>
    <property type="match status" value="1"/>
</dbReference>
<dbReference type="InterPro" id="IPR011989">
    <property type="entry name" value="ARM-like"/>
</dbReference>
<feature type="region of interest" description="Disordered" evidence="1">
    <location>
        <begin position="797"/>
        <end position="817"/>
    </location>
</feature>
<feature type="chain" id="PRO_5043699380" description="Protein SERAC1" evidence="2">
    <location>
        <begin position="20"/>
        <end position="817"/>
    </location>
</feature>
<evidence type="ECO:0000256" key="2">
    <source>
        <dbReference type="SAM" id="SignalP"/>
    </source>
</evidence>
<name>A0AAW1P5F1_9CHLO</name>
<dbReference type="SMART" id="SM00185">
    <property type="entry name" value="ARM"/>
    <property type="match status" value="2"/>
</dbReference>
<keyword evidence="2" id="KW-0732">Signal</keyword>
<keyword evidence="4" id="KW-1185">Reference proteome</keyword>
<comment type="caution">
    <text evidence="3">The sequence shown here is derived from an EMBL/GenBank/DDBJ whole genome shotgun (WGS) entry which is preliminary data.</text>
</comment>
<evidence type="ECO:0000313" key="4">
    <source>
        <dbReference type="Proteomes" id="UP001465755"/>
    </source>
</evidence>
<evidence type="ECO:0008006" key="5">
    <source>
        <dbReference type="Google" id="ProtNLM"/>
    </source>
</evidence>
<proteinExistence type="predicted"/>
<evidence type="ECO:0000313" key="3">
    <source>
        <dbReference type="EMBL" id="KAK9804176.1"/>
    </source>
</evidence>
<dbReference type="InterPro" id="IPR016024">
    <property type="entry name" value="ARM-type_fold"/>
</dbReference>
<dbReference type="AlphaFoldDB" id="A0AAW1P5F1"/>
<organism evidence="3 4">
    <name type="scientific">Symbiochloris irregularis</name>
    <dbReference type="NCBI Taxonomy" id="706552"/>
    <lineage>
        <taxon>Eukaryota</taxon>
        <taxon>Viridiplantae</taxon>
        <taxon>Chlorophyta</taxon>
        <taxon>core chlorophytes</taxon>
        <taxon>Trebouxiophyceae</taxon>
        <taxon>Trebouxiales</taxon>
        <taxon>Trebouxiaceae</taxon>
        <taxon>Symbiochloris</taxon>
    </lineage>
</organism>
<protein>
    <recommendedName>
        <fullName evidence="5">Protein SERAC1</fullName>
    </recommendedName>
</protein>
<dbReference type="SUPFAM" id="SSF53474">
    <property type="entry name" value="alpha/beta-Hydrolases"/>
    <property type="match status" value="1"/>
</dbReference>
<reference evidence="3 4" key="1">
    <citation type="journal article" date="2024" name="Nat. Commun.">
        <title>Phylogenomics reveals the evolutionary origins of lichenization in chlorophyte algae.</title>
        <authorList>
            <person name="Puginier C."/>
            <person name="Libourel C."/>
            <person name="Otte J."/>
            <person name="Skaloud P."/>
            <person name="Haon M."/>
            <person name="Grisel S."/>
            <person name="Petersen M."/>
            <person name="Berrin J.G."/>
            <person name="Delaux P.M."/>
            <person name="Dal Grande F."/>
            <person name="Keller J."/>
        </authorList>
    </citation>
    <scope>NUCLEOTIDE SEQUENCE [LARGE SCALE GENOMIC DNA]</scope>
    <source>
        <strain evidence="3 4">SAG 2036</strain>
    </source>
</reference>
<dbReference type="SUPFAM" id="SSF48371">
    <property type="entry name" value="ARM repeat"/>
    <property type="match status" value="1"/>
</dbReference>
<feature type="compositionally biased region" description="Basic and acidic residues" evidence="1">
    <location>
        <begin position="806"/>
        <end position="817"/>
    </location>
</feature>
<dbReference type="Proteomes" id="UP001465755">
    <property type="component" value="Unassembled WGS sequence"/>
</dbReference>
<dbReference type="Gene3D" id="1.25.10.10">
    <property type="entry name" value="Leucine-rich Repeat Variant"/>
    <property type="match status" value="1"/>
</dbReference>
<dbReference type="EMBL" id="JALJOQ010000052">
    <property type="protein sequence ID" value="KAK9804176.1"/>
    <property type="molecule type" value="Genomic_DNA"/>
</dbReference>
<dbReference type="InterPro" id="IPR000225">
    <property type="entry name" value="Armadillo"/>
</dbReference>
<dbReference type="PANTHER" id="PTHR48202:SF1">
    <property type="entry name" value="ALPHA_BETA-HYDROLASES SUPERFAMILY PROTEIN"/>
    <property type="match status" value="1"/>
</dbReference>
<dbReference type="InterPro" id="IPR029058">
    <property type="entry name" value="AB_hydrolase_fold"/>
</dbReference>